<dbReference type="Proteomes" id="UP000183843">
    <property type="component" value="Unassembled WGS sequence"/>
</dbReference>
<sequence length="70" mass="7731">MKHTLNIKVSKEKDNGGIMTCRQLTVRERLLRFLMGSPVKLTVIVPGDSVDEVAIIENGRGKSYASKTTV</sequence>
<organism evidence="1 2">
    <name type="scientific">Selenomonas ruminantium</name>
    <dbReference type="NCBI Taxonomy" id="971"/>
    <lineage>
        <taxon>Bacteria</taxon>
        <taxon>Bacillati</taxon>
        <taxon>Bacillota</taxon>
        <taxon>Negativicutes</taxon>
        <taxon>Selenomonadales</taxon>
        <taxon>Selenomonadaceae</taxon>
        <taxon>Selenomonas</taxon>
    </lineage>
</organism>
<gene>
    <name evidence="1" type="ORF">SAMN05216587_101256</name>
</gene>
<proteinExistence type="predicted"/>
<protein>
    <submittedName>
        <fullName evidence="1">Uncharacterized protein</fullName>
    </submittedName>
</protein>
<dbReference type="AlphaFoldDB" id="A0A1I0V517"/>
<evidence type="ECO:0000313" key="1">
    <source>
        <dbReference type="EMBL" id="SFA71173.1"/>
    </source>
</evidence>
<reference evidence="1 2" key="1">
    <citation type="submission" date="2016-10" db="EMBL/GenBank/DDBJ databases">
        <authorList>
            <person name="de Groot N.N."/>
        </authorList>
    </citation>
    <scope>NUCLEOTIDE SEQUENCE [LARGE SCALE GENOMIC DNA]</scope>
    <source>
        <strain evidence="1 2">L14</strain>
    </source>
</reference>
<accession>A0A1I0V517</accession>
<name>A0A1I0V517_SELRU</name>
<evidence type="ECO:0000313" key="2">
    <source>
        <dbReference type="Proteomes" id="UP000183843"/>
    </source>
</evidence>
<dbReference type="EMBL" id="FOJX01000001">
    <property type="protein sequence ID" value="SFA71173.1"/>
    <property type="molecule type" value="Genomic_DNA"/>
</dbReference>
<dbReference type="RefSeq" id="WP_074811908.1">
    <property type="nucleotide sequence ID" value="NZ_FOJX01000001.1"/>
</dbReference>